<dbReference type="PANTHER" id="PTHR32282:SF33">
    <property type="entry name" value="PEPTIDOGLYCAN GLYCOSYLTRANSFERASE"/>
    <property type="match status" value="1"/>
</dbReference>
<comment type="similarity">
    <text evidence="2">In the C-terminal section; belongs to the transpeptidase family.</text>
</comment>
<evidence type="ECO:0000256" key="5">
    <source>
        <dbReference type="SAM" id="MobiDB-lite"/>
    </source>
</evidence>
<proteinExistence type="inferred from homology"/>
<dbReference type="Pfam" id="PF00905">
    <property type="entry name" value="Transpeptidase"/>
    <property type="match status" value="1"/>
</dbReference>
<dbReference type="RefSeq" id="WP_219003267.1">
    <property type="nucleotide sequence ID" value="NZ_CP079194.1"/>
</dbReference>
<dbReference type="Proteomes" id="UP000825009">
    <property type="component" value="Chromosome"/>
</dbReference>
<feature type="domain" description="Glycosyl transferase family 51" evidence="8">
    <location>
        <begin position="132"/>
        <end position="314"/>
    </location>
</feature>
<dbReference type="EMBL" id="CP079194">
    <property type="protein sequence ID" value="QXT40172.1"/>
    <property type="molecule type" value="Genomic_DNA"/>
</dbReference>
<evidence type="ECO:0000259" key="7">
    <source>
        <dbReference type="Pfam" id="PF00905"/>
    </source>
</evidence>
<gene>
    <name evidence="9" type="ORF">KYE46_02635</name>
</gene>
<organism evidence="9 10">
    <name type="scientific">Gymnodinialimonas ceratoperidinii</name>
    <dbReference type="NCBI Taxonomy" id="2856823"/>
    <lineage>
        <taxon>Bacteria</taxon>
        <taxon>Pseudomonadati</taxon>
        <taxon>Pseudomonadota</taxon>
        <taxon>Alphaproteobacteria</taxon>
        <taxon>Rhodobacterales</taxon>
        <taxon>Paracoccaceae</taxon>
        <taxon>Gymnodinialimonas</taxon>
    </lineage>
</organism>
<accession>A0A8F6TYP7</accession>
<evidence type="ECO:0000313" key="9">
    <source>
        <dbReference type="EMBL" id="QXT40172.1"/>
    </source>
</evidence>
<dbReference type="GO" id="GO:0030288">
    <property type="term" value="C:outer membrane-bounded periplasmic space"/>
    <property type="evidence" value="ECO:0007669"/>
    <property type="project" value="TreeGrafter"/>
</dbReference>
<keyword evidence="4" id="KW-0808">Transferase</keyword>
<feature type="transmembrane region" description="Helical" evidence="6">
    <location>
        <begin position="74"/>
        <end position="95"/>
    </location>
</feature>
<keyword evidence="6" id="KW-0812">Transmembrane</keyword>
<feature type="region of interest" description="Disordered" evidence="5">
    <location>
        <begin position="728"/>
        <end position="747"/>
    </location>
</feature>
<comment type="similarity">
    <text evidence="3">In the N-terminal section; belongs to the glycosyltransferase 51 family.</text>
</comment>
<evidence type="ECO:0000256" key="4">
    <source>
        <dbReference type="ARBA" id="ARBA00022679"/>
    </source>
</evidence>
<keyword evidence="10" id="KW-1185">Reference proteome</keyword>
<dbReference type="InterPro" id="IPR001264">
    <property type="entry name" value="Glyco_trans_51"/>
</dbReference>
<feature type="compositionally biased region" description="Gly residues" evidence="5">
    <location>
        <begin position="27"/>
        <end position="37"/>
    </location>
</feature>
<dbReference type="InterPro" id="IPR050396">
    <property type="entry name" value="Glycosyltr_51/Transpeptidase"/>
</dbReference>
<evidence type="ECO:0000256" key="6">
    <source>
        <dbReference type="SAM" id="Phobius"/>
    </source>
</evidence>
<feature type="region of interest" description="Disordered" evidence="5">
    <location>
        <begin position="1"/>
        <end position="50"/>
    </location>
</feature>
<dbReference type="InterPro" id="IPR001460">
    <property type="entry name" value="PCN-bd_Tpept"/>
</dbReference>
<dbReference type="UniPathway" id="UPA00219"/>
<protein>
    <submittedName>
        <fullName evidence="9">Transglycosylase domain-containing protein</fullName>
    </submittedName>
</protein>
<feature type="compositionally biased region" description="Basic residues" evidence="5">
    <location>
        <begin position="38"/>
        <end position="50"/>
    </location>
</feature>
<dbReference type="PANTHER" id="PTHR32282">
    <property type="entry name" value="BINDING PROTEIN TRANSPEPTIDASE, PUTATIVE-RELATED"/>
    <property type="match status" value="1"/>
</dbReference>
<comment type="pathway">
    <text evidence="1">Cell wall biogenesis; peptidoglycan biosynthesis.</text>
</comment>
<dbReference type="KEGG" id="gce:KYE46_02635"/>
<dbReference type="Pfam" id="PF00912">
    <property type="entry name" value="Transgly"/>
    <property type="match status" value="1"/>
</dbReference>
<feature type="domain" description="Penicillin-binding protein transpeptidase" evidence="7">
    <location>
        <begin position="402"/>
        <end position="640"/>
    </location>
</feature>
<evidence type="ECO:0000256" key="1">
    <source>
        <dbReference type="ARBA" id="ARBA00004752"/>
    </source>
</evidence>
<dbReference type="GO" id="GO:0009252">
    <property type="term" value="P:peptidoglycan biosynthetic process"/>
    <property type="evidence" value="ECO:0007669"/>
    <property type="project" value="UniProtKB-UniPathway"/>
</dbReference>
<evidence type="ECO:0000313" key="10">
    <source>
        <dbReference type="Proteomes" id="UP000825009"/>
    </source>
</evidence>
<evidence type="ECO:0000256" key="3">
    <source>
        <dbReference type="ARBA" id="ARBA00007739"/>
    </source>
</evidence>
<reference evidence="9 10" key="1">
    <citation type="submission" date="2021-07" db="EMBL/GenBank/DDBJ databases">
        <title>A novel Jannaschia species isolated from marine dinoflagellate Ceratoperidinium margalefii.</title>
        <authorList>
            <person name="Jiang Y."/>
            <person name="Li Z."/>
        </authorList>
    </citation>
    <scope>NUCLEOTIDE SEQUENCE [LARGE SCALE GENOMIC DNA]</scope>
    <source>
        <strain evidence="9 10">J12C1-MA-4</strain>
    </source>
</reference>
<name>A0A8F6TYP7_9RHOB</name>
<sequence>MSPSGNGKRRLVADRRTSTTPKRTGATRGGNGGGTGGRKPRKARATRRKAPQRKGFLGFVGRVFRFITHLIWSLIWRSAAVVALIVALATGYYYVQLPDVTQLLDARARGSVTMLDRHGEVFAWRGEQFGGAITPDTASPHLVNAVVATEDRRFWRHLGVSPRGIASAIRINLSEGRGPFSGHGGSTITQQVAKLLCLGRGYDPNEYDSEADYEADCRRTTLWRKIQEVPFSFAMELRYSKAEILSVYLNRAYLGAGSRGFEAASQRYFGVPSADVNPQQSAMLAGLLSAPSYYAPTRDLQRAQERANVVLNLMEEQDYLSAEEADRARANPATLSQAASQDTGGYFADWIMSVGPDFLTGDTTEDVIIRTTFDPDIQAAAEASIQNVFAEQVREGSEAEAAIVVMSADGAVRAMVGGRDLSGGGTFNRAVQAVRQPGSAFKPFVYATALDLGWRFDDMILDAELCMDVPGSGQYCPENYTRQFYGMVTLTEALQSSLNTAAVRLSEEVGRDLVRQVAGDFGIESDLAAGPALALGASESTLIEMTGAYAGILNGGSAVRPYGMTELRLMEEAEPMFEQQTGIRERVISEDSARQLTYMMSRVVAEGSGRRAALPDRPAAGKTGTTNSARDAWFVGFTADYVAGVWMGYDDNRPLSGVTGGGLPSEIWRQAMEQIHADLPVRPLPMIDPVAEAGQGNAGAFVDAEGRAFPVNPNTGDVLRTDADGVIRGPVTPQGTRVPLGGGQGPRNIGDAVNNVLNQLFGPLR</sequence>
<dbReference type="GO" id="GO:0008955">
    <property type="term" value="F:peptidoglycan glycosyltransferase activity"/>
    <property type="evidence" value="ECO:0007669"/>
    <property type="project" value="TreeGrafter"/>
</dbReference>
<dbReference type="AlphaFoldDB" id="A0A8F6TYP7"/>
<keyword evidence="6" id="KW-1133">Transmembrane helix</keyword>
<evidence type="ECO:0000256" key="2">
    <source>
        <dbReference type="ARBA" id="ARBA00007090"/>
    </source>
</evidence>
<evidence type="ECO:0000259" key="8">
    <source>
        <dbReference type="Pfam" id="PF00912"/>
    </source>
</evidence>
<keyword evidence="6" id="KW-0472">Membrane</keyword>
<dbReference type="GO" id="GO:0008658">
    <property type="term" value="F:penicillin binding"/>
    <property type="evidence" value="ECO:0007669"/>
    <property type="project" value="InterPro"/>
</dbReference>